<gene>
    <name evidence="1" type="ORF">BDV40DRAFT_277965</name>
</gene>
<name>A0A5N6UHA7_ASPTM</name>
<accession>A0A5N6UHA7</accession>
<proteinExistence type="predicted"/>
<keyword evidence="2" id="KW-1185">Reference proteome</keyword>
<dbReference type="AlphaFoldDB" id="A0A5N6UHA7"/>
<dbReference type="EMBL" id="ML738719">
    <property type="protein sequence ID" value="KAE8157591.1"/>
    <property type="molecule type" value="Genomic_DNA"/>
</dbReference>
<dbReference type="OrthoDB" id="4450889at2759"/>
<protein>
    <submittedName>
        <fullName evidence="1">Uncharacterized protein</fullName>
    </submittedName>
</protein>
<evidence type="ECO:0000313" key="2">
    <source>
        <dbReference type="Proteomes" id="UP000326950"/>
    </source>
</evidence>
<dbReference type="Proteomes" id="UP000326950">
    <property type="component" value="Unassembled WGS sequence"/>
</dbReference>
<reference evidence="1 2" key="1">
    <citation type="submission" date="2019-04" db="EMBL/GenBank/DDBJ databases">
        <title>Friends and foes A comparative genomics study of 23 Aspergillus species from section Flavi.</title>
        <authorList>
            <consortium name="DOE Joint Genome Institute"/>
            <person name="Kjaerbolling I."/>
            <person name="Vesth T."/>
            <person name="Frisvad J.C."/>
            <person name="Nybo J.L."/>
            <person name="Theobald S."/>
            <person name="Kildgaard S."/>
            <person name="Isbrandt T."/>
            <person name="Kuo A."/>
            <person name="Sato A."/>
            <person name="Lyhne E.K."/>
            <person name="Kogle M.E."/>
            <person name="Wiebenga A."/>
            <person name="Kun R.S."/>
            <person name="Lubbers R.J."/>
            <person name="Makela M.R."/>
            <person name="Barry K."/>
            <person name="Chovatia M."/>
            <person name="Clum A."/>
            <person name="Daum C."/>
            <person name="Haridas S."/>
            <person name="He G."/>
            <person name="LaButti K."/>
            <person name="Lipzen A."/>
            <person name="Mondo S."/>
            <person name="Riley R."/>
            <person name="Salamov A."/>
            <person name="Simmons B.A."/>
            <person name="Magnuson J.K."/>
            <person name="Henrissat B."/>
            <person name="Mortensen U.H."/>
            <person name="Larsen T.O."/>
            <person name="Devries R.P."/>
            <person name="Grigoriev I.V."/>
            <person name="Machida M."/>
            <person name="Baker S.E."/>
            <person name="Andersen M.R."/>
        </authorList>
    </citation>
    <scope>NUCLEOTIDE SEQUENCE [LARGE SCALE GENOMIC DNA]</scope>
    <source>
        <strain evidence="1 2">CBS 117626</strain>
    </source>
</reference>
<sequence>MVVELGLGMEINCHWTFHDRYENPPSCESTALTGDSVLLGSLYLLEEVAFHIMRPFESFARNNR</sequence>
<organism evidence="1 2">
    <name type="scientific">Aspergillus tamarii</name>
    <dbReference type="NCBI Taxonomy" id="41984"/>
    <lineage>
        <taxon>Eukaryota</taxon>
        <taxon>Fungi</taxon>
        <taxon>Dikarya</taxon>
        <taxon>Ascomycota</taxon>
        <taxon>Pezizomycotina</taxon>
        <taxon>Eurotiomycetes</taxon>
        <taxon>Eurotiomycetidae</taxon>
        <taxon>Eurotiales</taxon>
        <taxon>Aspergillaceae</taxon>
        <taxon>Aspergillus</taxon>
        <taxon>Aspergillus subgen. Circumdati</taxon>
    </lineage>
</organism>
<evidence type="ECO:0000313" key="1">
    <source>
        <dbReference type="EMBL" id="KAE8157591.1"/>
    </source>
</evidence>